<gene>
    <name evidence="3" type="ORF">PIGHUM_03930</name>
</gene>
<dbReference type="InterPro" id="IPR050659">
    <property type="entry name" value="Peptidase_M24B"/>
</dbReference>
<dbReference type="AlphaFoldDB" id="A0A3P4B885"/>
<evidence type="ECO:0000259" key="1">
    <source>
        <dbReference type="Pfam" id="PF00557"/>
    </source>
</evidence>
<dbReference type="CDD" id="cd01066">
    <property type="entry name" value="APP_MetAP"/>
    <property type="match status" value="1"/>
</dbReference>
<dbReference type="Proteomes" id="UP000277294">
    <property type="component" value="Unassembled WGS sequence"/>
</dbReference>
<accession>A0A3P4B885</accession>
<dbReference type="Gene3D" id="3.90.230.10">
    <property type="entry name" value="Creatinase/methionine aminopeptidase superfamily"/>
    <property type="match status" value="1"/>
</dbReference>
<dbReference type="RefSeq" id="WP_160142363.1">
    <property type="nucleotide sequence ID" value="NZ_UWPJ01000031.1"/>
</dbReference>
<dbReference type="Pfam" id="PF00557">
    <property type="entry name" value="Peptidase_M24"/>
    <property type="match status" value="1"/>
</dbReference>
<feature type="domain" description="Peptidase M24" evidence="1">
    <location>
        <begin position="175"/>
        <end position="363"/>
    </location>
</feature>
<keyword evidence="4" id="KW-1185">Reference proteome</keyword>
<dbReference type="InterPro" id="IPR000587">
    <property type="entry name" value="Creatinase_N"/>
</dbReference>
<dbReference type="PANTHER" id="PTHR46112">
    <property type="entry name" value="AMINOPEPTIDASE"/>
    <property type="match status" value="1"/>
</dbReference>
<dbReference type="PANTHER" id="PTHR46112:SF2">
    <property type="entry name" value="XAA-PRO AMINOPEPTIDASE P-RELATED"/>
    <property type="match status" value="1"/>
</dbReference>
<proteinExistence type="predicted"/>
<dbReference type="OrthoDB" id="9803194at2"/>
<sequence length="394" mass="43985">MLEERLVFRISDTELERRWQAVRAQMKAHGIDVLVMQNSNEFKGGYIRWFTDVAAKFDGPSTVIFPVDEPMTFITSGARHGRRTPAPGSLYRGVGQVLTSPYSIADCNTDHIDGELAVEALSSVRHERIGLVGQGTMRYSFGAHIQRRLPGAEFVNASDLVDRLKAIKSEEEISLIRQSARLQDEVWLDVLNFIRPGLREYEITTHAYRQCQLRGSTDGLILSGSAPLGQAAVKGHRHLQNRVLRQGDQFTMLIEVNGMGGYYTELGRTCVLGKASTELLDEYGIAVAAQEATAARLTPGASPAGIWSEHNAYMRGRGRPEEARLFCHGQGYDLVERPTLRDDDTMLVAPDMNIVVHPTYATPSVYSWTCDNFLIRPHGAERLHETPQKIFELS</sequence>
<dbReference type="SUPFAM" id="SSF55920">
    <property type="entry name" value="Creatinase/aminopeptidase"/>
    <property type="match status" value="1"/>
</dbReference>
<dbReference type="EC" id="3.5.3.3" evidence="3"/>
<dbReference type="InterPro" id="IPR029149">
    <property type="entry name" value="Creatin/AminoP/Spt16_N"/>
</dbReference>
<dbReference type="GO" id="GO:0016980">
    <property type="term" value="F:creatinase activity"/>
    <property type="evidence" value="ECO:0007669"/>
    <property type="project" value="UniProtKB-EC"/>
</dbReference>
<dbReference type="InterPro" id="IPR000994">
    <property type="entry name" value="Pept_M24"/>
</dbReference>
<organism evidence="3 4">
    <name type="scientific">Pigmentiphaga humi</name>
    <dbReference type="NCBI Taxonomy" id="2478468"/>
    <lineage>
        <taxon>Bacteria</taxon>
        <taxon>Pseudomonadati</taxon>
        <taxon>Pseudomonadota</taxon>
        <taxon>Betaproteobacteria</taxon>
        <taxon>Burkholderiales</taxon>
        <taxon>Alcaligenaceae</taxon>
        <taxon>Pigmentiphaga</taxon>
    </lineage>
</organism>
<dbReference type="SUPFAM" id="SSF53092">
    <property type="entry name" value="Creatinase/prolidase N-terminal domain"/>
    <property type="match status" value="1"/>
</dbReference>
<protein>
    <submittedName>
        <fullName evidence="3">Creatinase</fullName>
        <ecNumber evidence="3">3.5.3.3</ecNumber>
    </submittedName>
</protein>
<reference evidence="3 4" key="1">
    <citation type="submission" date="2018-10" db="EMBL/GenBank/DDBJ databases">
        <authorList>
            <person name="Criscuolo A."/>
        </authorList>
    </citation>
    <scope>NUCLEOTIDE SEQUENCE [LARGE SCALE GENOMIC DNA]</scope>
    <source>
        <strain evidence="3">DnA1</strain>
    </source>
</reference>
<name>A0A3P4B885_9BURK</name>
<dbReference type="Pfam" id="PF01321">
    <property type="entry name" value="Creatinase_N"/>
    <property type="match status" value="1"/>
</dbReference>
<keyword evidence="3" id="KW-0378">Hydrolase</keyword>
<evidence type="ECO:0000313" key="3">
    <source>
        <dbReference type="EMBL" id="VCU71840.1"/>
    </source>
</evidence>
<evidence type="ECO:0000313" key="4">
    <source>
        <dbReference type="Proteomes" id="UP000277294"/>
    </source>
</evidence>
<dbReference type="Gene3D" id="3.40.350.10">
    <property type="entry name" value="Creatinase/prolidase N-terminal domain"/>
    <property type="match status" value="1"/>
</dbReference>
<dbReference type="InterPro" id="IPR036005">
    <property type="entry name" value="Creatinase/aminopeptidase-like"/>
</dbReference>
<feature type="domain" description="Creatinase N-terminal" evidence="2">
    <location>
        <begin position="18"/>
        <end position="165"/>
    </location>
</feature>
<evidence type="ECO:0000259" key="2">
    <source>
        <dbReference type="Pfam" id="PF01321"/>
    </source>
</evidence>
<dbReference type="EMBL" id="UWPJ01000031">
    <property type="protein sequence ID" value="VCU71840.1"/>
    <property type="molecule type" value="Genomic_DNA"/>
</dbReference>